<protein>
    <recommendedName>
        <fullName evidence="3">Transcription factor domain-containing protein</fullName>
    </recommendedName>
</protein>
<accession>A0A166R2S6</accession>
<dbReference type="AlphaFoldDB" id="A0A166R2S6"/>
<name>A0A166R2S6_9AGAM</name>
<keyword evidence="2" id="KW-1185">Reference proteome</keyword>
<dbReference type="Proteomes" id="UP000076532">
    <property type="component" value="Unassembled WGS sequence"/>
</dbReference>
<evidence type="ECO:0008006" key="3">
    <source>
        <dbReference type="Google" id="ProtNLM"/>
    </source>
</evidence>
<proteinExistence type="predicted"/>
<dbReference type="EMBL" id="KV417506">
    <property type="protein sequence ID" value="KZP27837.1"/>
    <property type="molecule type" value="Genomic_DNA"/>
</dbReference>
<sequence>MNGLLCFPLRHSRTIIPDQHHLSLLYMVFAAGALTDLRQEASNAEAEHYYRIARAGVCLQPVLEEPSLVTAQVLYASVTATRGAAMSLRAERRTWRRVCRRSQRIFRKHLHRESARWGLSAAMVERRRILLMLGRASTPAGHRHFRWHMGKYRLSVTRRSRPETKRPRRNGIWNMDLALGTFVSRLNAWLRWQLVYCQRRRIATRH</sequence>
<evidence type="ECO:0000313" key="2">
    <source>
        <dbReference type="Proteomes" id="UP000076532"/>
    </source>
</evidence>
<reference evidence="1 2" key="1">
    <citation type="journal article" date="2016" name="Mol. Biol. Evol.">
        <title>Comparative Genomics of Early-Diverging Mushroom-Forming Fungi Provides Insights into the Origins of Lignocellulose Decay Capabilities.</title>
        <authorList>
            <person name="Nagy L.G."/>
            <person name="Riley R."/>
            <person name="Tritt A."/>
            <person name="Adam C."/>
            <person name="Daum C."/>
            <person name="Floudas D."/>
            <person name="Sun H."/>
            <person name="Yadav J.S."/>
            <person name="Pangilinan J."/>
            <person name="Larsson K.H."/>
            <person name="Matsuura K."/>
            <person name="Barry K."/>
            <person name="Labutti K."/>
            <person name="Kuo R."/>
            <person name="Ohm R.A."/>
            <person name="Bhattacharya S.S."/>
            <person name="Shirouzu T."/>
            <person name="Yoshinaga Y."/>
            <person name="Martin F.M."/>
            <person name="Grigoriev I.V."/>
            <person name="Hibbett D.S."/>
        </authorList>
    </citation>
    <scope>NUCLEOTIDE SEQUENCE [LARGE SCALE GENOMIC DNA]</scope>
    <source>
        <strain evidence="1 2">CBS 109695</strain>
    </source>
</reference>
<dbReference type="OrthoDB" id="424974at2759"/>
<organism evidence="1 2">
    <name type="scientific">Athelia psychrophila</name>
    <dbReference type="NCBI Taxonomy" id="1759441"/>
    <lineage>
        <taxon>Eukaryota</taxon>
        <taxon>Fungi</taxon>
        <taxon>Dikarya</taxon>
        <taxon>Basidiomycota</taxon>
        <taxon>Agaricomycotina</taxon>
        <taxon>Agaricomycetes</taxon>
        <taxon>Agaricomycetidae</taxon>
        <taxon>Atheliales</taxon>
        <taxon>Atheliaceae</taxon>
        <taxon>Athelia</taxon>
    </lineage>
</organism>
<gene>
    <name evidence="1" type="ORF">FIBSPDRAFT_282609</name>
</gene>
<evidence type="ECO:0000313" key="1">
    <source>
        <dbReference type="EMBL" id="KZP27837.1"/>
    </source>
</evidence>